<dbReference type="PROSITE" id="PS51450">
    <property type="entry name" value="LRR"/>
    <property type="match status" value="6"/>
</dbReference>
<dbReference type="SMART" id="SM00365">
    <property type="entry name" value="LRR_SD22"/>
    <property type="match status" value="8"/>
</dbReference>
<dbReference type="Gene3D" id="3.80.10.10">
    <property type="entry name" value="Ribonuclease Inhibitor"/>
    <property type="match status" value="5"/>
</dbReference>
<keyword evidence="1" id="KW-0433">Leucine-rich repeat</keyword>
<dbReference type="Pfam" id="PF14580">
    <property type="entry name" value="LRR_9"/>
    <property type="match status" value="1"/>
</dbReference>
<accession>A0A811L8K9</accession>
<dbReference type="Pfam" id="PF12799">
    <property type="entry name" value="LRR_4"/>
    <property type="match status" value="1"/>
</dbReference>
<dbReference type="AlphaFoldDB" id="A0A811L8K9"/>
<gene>
    <name evidence="3" type="ORF">BOKJ2_LOCUS11094</name>
</gene>
<evidence type="ECO:0008006" key="5">
    <source>
        <dbReference type="Google" id="ProtNLM"/>
    </source>
</evidence>
<evidence type="ECO:0000256" key="1">
    <source>
        <dbReference type="ARBA" id="ARBA00022614"/>
    </source>
</evidence>
<reference evidence="3" key="1">
    <citation type="submission" date="2020-09" db="EMBL/GenBank/DDBJ databases">
        <authorList>
            <person name="Kikuchi T."/>
        </authorList>
    </citation>
    <scope>NUCLEOTIDE SEQUENCE</scope>
    <source>
        <strain evidence="3">SH1</strain>
    </source>
</reference>
<evidence type="ECO:0000313" key="3">
    <source>
        <dbReference type="EMBL" id="CAD5224468.1"/>
    </source>
</evidence>
<proteinExistence type="predicted"/>
<comment type="caution">
    <text evidence="3">The sequence shown here is derived from an EMBL/GenBank/DDBJ whole genome shotgun (WGS) entry which is preliminary data.</text>
</comment>
<dbReference type="PANTHER" id="PTHR46652">
    <property type="entry name" value="LEUCINE-RICH REPEAT AND IQ DOMAIN-CONTAINING PROTEIN 1-RELATED"/>
    <property type="match status" value="1"/>
</dbReference>
<dbReference type="PANTHER" id="PTHR46652:SF8">
    <property type="entry name" value="LEUCINE RICH REPEAT CONTAINING 23"/>
    <property type="match status" value="1"/>
</dbReference>
<evidence type="ECO:0000256" key="2">
    <source>
        <dbReference type="ARBA" id="ARBA00022737"/>
    </source>
</evidence>
<dbReference type="InterPro" id="IPR032675">
    <property type="entry name" value="LRR_dom_sf"/>
</dbReference>
<dbReference type="InterPro" id="IPR050836">
    <property type="entry name" value="SDS22/Internalin_LRR"/>
</dbReference>
<dbReference type="EMBL" id="CAJFDH010000005">
    <property type="protein sequence ID" value="CAD5224468.1"/>
    <property type="molecule type" value="Genomic_DNA"/>
</dbReference>
<dbReference type="InterPro" id="IPR003591">
    <property type="entry name" value="Leu-rich_rpt_typical-subtyp"/>
</dbReference>
<dbReference type="Proteomes" id="UP000614601">
    <property type="component" value="Unassembled WGS sequence"/>
</dbReference>
<name>A0A811L8K9_9BILA</name>
<protein>
    <recommendedName>
        <fullName evidence="5">Protein phosphatase 1 regulatory subunit 7</fullName>
    </recommendedName>
</protein>
<organism evidence="3 4">
    <name type="scientific">Bursaphelenchus okinawaensis</name>
    <dbReference type="NCBI Taxonomy" id="465554"/>
    <lineage>
        <taxon>Eukaryota</taxon>
        <taxon>Metazoa</taxon>
        <taxon>Ecdysozoa</taxon>
        <taxon>Nematoda</taxon>
        <taxon>Chromadorea</taxon>
        <taxon>Rhabditida</taxon>
        <taxon>Tylenchina</taxon>
        <taxon>Tylenchomorpha</taxon>
        <taxon>Aphelenchoidea</taxon>
        <taxon>Aphelenchoididae</taxon>
        <taxon>Bursaphelenchus</taxon>
    </lineage>
</organism>
<dbReference type="SUPFAM" id="SSF52058">
    <property type="entry name" value="L domain-like"/>
    <property type="match status" value="3"/>
</dbReference>
<keyword evidence="2" id="KW-0677">Repeat</keyword>
<dbReference type="Proteomes" id="UP000783686">
    <property type="component" value="Unassembled WGS sequence"/>
</dbReference>
<dbReference type="InterPro" id="IPR025875">
    <property type="entry name" value="Leu-rich_rpt_4"/>
</dbReference>
<sequence>MSLSGDRKEQNLKGRYFKYLEALCVSNGIEMDKLKTVATDYELLEMFFGGLPVLVGLRYFDHLTTIRLVGQEIQNISPISEVSETLEELWICECTLSDLGGLETCVKVRKLYLYSNQISDASLLSSLKSLEVLWIQDNRLTSLQFLKDIEYLSTLKVGGDQFNDCLAMSISQWPSKLQLLDISGSTLCLLQSLLGLSCCGILRQLNICNDKYPSNCLIKDEDQIVWLTFHFPFLEYLDGDQLNENFVNNYTMKAEKKAALEINKMITKARKMVQQLDTIRKNEAKIKEKLTSFINALNKASAAVSKKEGRRELTLKLQDLYQLKLKSLSNSIVGCIKCEREVFYVSSYLLPSWQMESAGRTVAREATKTELLDLEHTFQSFCTVEEPKMKVKTAVMFSLTPLNKTEMKELHFLQSSDSPLWDFADFVDVGNQRLASDGEGTFKLVKDLSAMCGENHKTLCTCIWPVVKLKKDQKPKIKEVDDANGNNFELQGKEDGFTWNQMELVGLCVMELQRSSWPSFEELKNFHHFDEHINDQVKKLKDLGIELKLEKIVAPLQQQATEDEGDQENQEVIKTNQEVKVLDVISDKLSAGRYRLDGPIWTGKELSLRNPAELSLAYTKPMNLQNPSVFDKIVTLNLEGLQIDTLDGIEQLENVRYLSLACNKLSSIKRVKALEKLLFLDVSHNNVHKIDELPGTLTGLKAAQNQLSTIGFCMKLQNLTYFNLSHNKIKSIKGIEELKTLQTFLITDNLLKDKTEVDVLQQLPNLRFVDLVGNPLADEDNYKNVILNSTSTTKTENGESASSEQPGQVVRKAGKILTMDFLQKEFGENLNKDTEFNLSDNQFHMIALIRNGLDILQHVTTINLSDNHLQHLYELAHLPNLVQLNLSNNQILSLTTDSVPKILPKLELLDLSSNNLTCQSVARIGLQKLPQLKRLILTGNKLSRFDAALFDFENLEALDLSGNDIKVIRKKNLKHLKKLDLSENDLKDLEGLTLPNLITLNVSKNKISSCAAMKSLKELKNLKSLDCSENPVTARRVYSDYIKKQLPGLEELDSEVVIRSNNNNEQVDENDGVATEKVARPHLAVRVNPLAVQIANEKSSAVKRYMDFKLLKEKSDVVPVAETTLKPTEQLKKTQSLFNMVTPETNNNLNDFLISGKRITKYNRHYKMS</sequence>
<dbReference type="InterPro" id="IPR001611">
    <property type="entry name" value="Leu-rich_rpt"/>
</dbReference>
<dbReference type="EMBL" id="CAJFCW020000005">
    <property type="protein sequence ID" value="CAG9119877.1"/>
    <property type="molecule type" value="Genomic_DNA"/>
</dbReference>
<evidence type="ECO:0000313" key="4">
    <source>
        <dbReference type="Proteomes" id="UP000614601"/>
    </source>
</evidence>
<keyword evidence="4" id="KW-1185">Reference proteome</keyword>
<dbReference type="OrthoDB" id="266138at2759"/>
<dbReference type="SMART" id="SM00369">
    <property type="entry name" value="LRR_TYP"/>
    <property type="match status" value="9"/>
</dbReference>